<dbReference type="PROSITE" id="PS51257">
    <property type="entry name" value="PROKAR_LIPOPROTEIN"/>
    <property type="match status" value="1"/>
</dbReference>
<dbReference type="AlphaFoldDB" id="A0A4V2K7B9"/>
<gene>
    <name evidence="1" type="ORF">BD310DRAFT_933575</name>
</gene>
<proteinExistence type="predicted"/>
<organism evidence="1 2">
    <name type="scientific">Dichomitus squalens</name>
    <dbReference type="NCBI Taxonomy" id="114155"/>
    <lineage>
        <taxon>Eukaryota</taxon>
        <taxon>Fungi</taxon>
        <taxon>Dikarya</taxon>
        <taxon>Basidiomycota</taxon>
        <taxon>Agaricomycotina</taxon>
        <taxon>Agaricomycetes</taxon>
        <taxon>Polyporales</taxon>
        <taxon>Polyporaceae</taxon>
        <taxon>Dichomitus</taxon>
    </lineage>
</organism>
<sequence length="58" mass="6010">MRMWTCAGCGCTSGLGGCWARNPQKPIRAASGRREGAEPLADITSGAMLGHIIAHNGL</sequence>
<protein>
    <submittedName>
        <fullName evidence="1">Uncharacterized protein</fullName>
    </submittedName>
</protein>
<dbReference type="EMBL" id="ML145167">
    <property type="protein sequence ID" value="TBU55528.1"/>
    <property type="molecule type" value="Genomic_DNA"/>
</dbReference>
<accession>A0A4V2K7B9</accession>
<dbReference type="Proteomes" id="UP000292082">
    <property type="component" value="Unassembled WGS sequence"/>
</dbReference>
<name>A0A4V2K7B9_9APHY</name>
<reference evidence="1 2" key="1">
    <citation type="submission" date="2019-01" db="EMBL/GenBank/DDBJ databases">
        <title>Draft genome sequences of three monokaryotic isolates of the white-rot basidiomycete fungus Dichomitus squalens.</title>
        <authorList>
            <consortium name="DOE Joint Genome Institute"/>
            <person name="Lopez S.C."/>
            <person name="Andreopoulos B."/>
            <person name="Pangilinan J."/>
            <person name="Lipzen A."/>
            <person name="Riley R."/>
            <person name="Ahrendt S."/>
            <person name="Ng V."/>
            <person name="Barry K."/>
            <person name="Daum C."/>
            <person name="Grigoriev I.V."/>
            <person name="Hilden K.S."/>
            <person name="Makela M.R."/>
            <person name="de Vries R.P."/>
        </authorList>
    </citation>
    <scope>NUCLEOTIDE SEQUENCE [LARGE SCALE GENOMIC DNA]</scope>
    <source>
        <strain evidence="1 2">CBS 464.89</strain>
    </source>
</reference>
<evidence type="ECO:0000313" key="1">
    <source>
        <dbReference type="EMBL" id="TBU55528.1"/>
    </source>
</evidence>
<evidence type="ECO:0000313" key="2">
    <source>
        <dbReference type="Proteomes" id="UP000292082"/>
    </source>
</evidence>
<keyword evidence="2" id="KW-1185">Reference proteome</keyword>